<dbReference type="AlphaFoldDB" id="A0A0F9PTZ5"/>
<sequence length="52" mass="6184">MPRREDETYLNKGPVKTCPYGHWVGIECEKCKELKKPKDLFQDIIFPEEDTK</sequence>
<reference evidence="1" key="1">
    <citation type="journal article" date="2015" name="Nature">
        <title>Complex archaea that bridge the gap between prokaryotes and eukaryotes.</title>
        <authorList>
            <person name="Spang A."/>
            <person name="Saw J.H."/>
            <person name="Jorgensen S.L."/>
            <person name="Zaremba-Niedzwiedzka K."/>
            <person name="Martijn J."/>
            <person name="Lind A.E."/>
            <person name="van Eijk R."/>
            <person name="Schleper C."/>
            <person name="Guy L."/>
            <person name="Ettema T.J."/>
        </authorList>
    </citation>
    <scope>NUCLEOTIDE SEQUENCE</scope>
</reference>
<comment type="caution">
    <text evidence="1">The sequence shown here is derived from an EMBL/GenBank/DDBJ whole genome shotgun (WGS) entry which is preliminary data.</text>
</comment>
<accession>A0A0F9PTZ5</accession>
<organism evidence="1">
    <name type="scientific">marine sediment metagenome</name>
    <dbReference type="NCBI Taxonomy" id="412755"/>
    <lineage>
        <taxon>unclassified sequences</taxon>
        <taxon>metagenomes</taxon>
        <taxon>ecological metagenomes</taxon>
    </lineage>
</organism>
<protein>
    <submittedName>
        <fullName evidence="1">Uncharacterized protein</fullName>
    </submittedName>
</protein>
<gene>
    <name evidence="1" type="ORF">LCGC14_1096270</name>
</gene>
<name>A0A0F9PTZ5_9ZZZZ</name>
<dbReference type="EMBL" id="LAZR01004907">
    <property type="protein sequence ID" value="KKN04546.1"/>
    <property type="molecule type" value="Genomic_DNA"/>
</dbReference>
<evidence type="ECO:0000313" key="1">
    <source>
        <dbReference type="EMBL" id="KKN04546.1"/>
    </source>
</evidence>
<proteinExistence type="predicted"/>